<dbReference type="AlphaFoldDB" id="A0A517R7Q2"/>
<keyword evidence="1" id="KW-1133">Transmembrane helix</keyword>
<keyword evidence="3" id="KW-1185">Reference proteome</keyword>
<dbReference type="Proteomes" id="UP000317318">
    <property type="component" value="Chromosome"/>
</dbReference>
<sequence>MRTEMPIEMTFSAIRAFLRDESGPTTVEYAVMLAMILMAIIAGIGTLGSSTGSLYGDIQGDMDAHGIN</sequence>
<gene>
    <name evidence="2" type="ORF">Pan189_43260</name>
</gene>
<evidence type="ECO:0000256" key="1">
    <source>
        <dbReference type="SAM" id="Phobius"/>
    </source>
</evidence>
<feature type="transmembrane region" description="Helical" evidence="1">
    <location>
        <begin position="29"/>
        <end position="48"/>
    </location>
</feature>
<protein>
    <submittedName>
        <fullName evidence="2">Flp/Fap pilin component</fullName>
    </submittedName>
</protein>
<dbReference type="KEGG" id="svp:Pan189_43260"/>
<keyword evidence="1" id="KW-0472">Membrane</keyword>
<organism evidence="2 3">
    <name type="scientific">Stratiformator vulcanicus</name>
    <dbReference type="NCBI Taxonomy" id="2527980"/>
    <lineage>
        <taxon>Bacteria</taxon>
        <taxon>Pseudomonadati</taxon>
        <taxon>Planctomycetota</taxon>
        <taxon>Planctomycetia</taxon>
        <taxon>Planctomycetales</taxon>
        <taxon>Planctomycetaceae</taxon>
        <taxon>Stratiformator</taxon>
    </lineage>
</organism>
<evidence type="ECO:0000313" key="3">
    <source>
        <dbReference type="Proteomes" id="UP000317318"/>
    </source>
</evidence>
<dbReference type="EMBL" id="CP036268">
    <property type="protein sequence ID" value="QDT39914.1"/>
    <property type="molecule type" value="Genomic_DNA"/>
</dbReference>
<name>A0A517R7Q2_9PLAN</name>
<accession>A0A517R7Q2</accession>
<proteinExistence type="predicted"/>
<keyword evidence="1" id="KW-0812">Transmembrane</keyword>
<evidence type="ECO:0000313" key="2">
    <source>
        <dbReference type="EMBL" id="QDT39914.1"/>
    </source>
</evidence>
<reference evidence="2 3" key="1">
    <citation type="submission" date="2019-02" db="EMBL/GenBank/DDBJ databases">
        <title>Deep-cultivation of Planctomycetes and their phenomic and genomic characterization uncovers novel biology.</title>
        <authorList>
            <person name="Wiegand S."/>
            <person name="Jogler M."/>
            <person name="Boedeker C."/>
            <person name="Pinto D."/>
            <person name="Vollmers J."/>
            <person name="Rivas-Marin E."/>
            <person name="Kohn T."/>
            <person name="Peeters S.H."/>
            <person name="Heuer A."/>
            <person name="Rast P."/>
            <person name="Oberbeckmann S."/>
            <person name="Bunk B."/>
            <person name="Jeske O."/>
            <person name="Meyerdierks A."/>
            <person name="Storesund J.E."/>
            <person name="Kallscheuer N."/>
            <person name="Luecker S."/>
            <person name="Lage O.M."/>
            <person name="Pohl T."/>
            <person name="Merkel B.J."/>
            <person name="Hornburger P."/>
            <person name="Mueller R.-W."/>
            <person name="Bruemmer F."/>
            <person name="Labrenz M."/>
            <person name="Spormann A.M."/>
            <person name="Op den Camp H."/>
            <person name="Overmann J."/>
            <person name="Amann R."/>
            <person name="Jetten M.S.M."/>
            <person name="Mascher T."/>
            <person name="Medema M.H."/>
            <person name="Devos D.P."/>
            <person name="Kaster A.-K."/>
            <person name="Ovreas L."/>
            <person name="Rohde M."/>
            <person name="Galperin M.Y."/>
            <person name="Jogler C."/>
        </authorList>
    </citation>
    <scope>NUCLEOTIDE SEQUENCE [LARGE SCALE GENOMIC DNA]</scope>
    <source>
        <strain evidence="2 3">Pan189</strain>
    </source>
</reference>